<evidence type="ECO:0000313" key="1">
    <source>
        <dbReference type="EMBL" id="MPC85666.1"/>
    </source>
</evidence>
<sequence length="184" mass="20899">MDSRRSYDTNYDTSRERQQRLRSITLTSRWRRSDTRFGVNKTKEGYASKTLTVYSTPASVLWMGPLIFMARFTCTCFPLPLAGRRPLIYIWSPRHGRVTAPGFPLCVALGVWGKVQGEERLSRPLYVLRMRKRVRKDCDEGSVRREESILGGKARKGLGGGKRKSARKGLFGLCFPASPRPAVL</sequence>
<organism evidence="1 2">
    <name type="scientific">Portunus trituberculatus</name>
    <name type="common">Swimming crab</name>
    <name type="synonym">Neptunus trituberculatus</name>
    <dbReference type="NCBI Taxonomy" id="210409"/>
    <lineage>
        <taxon>Eukaryota</taxon>
        <taxon>Metazoa</taxon>
        <taxon>Ecdysozoa</taxon>
        <taxon>Arthropoda</taxon>
        <taxon>Crustacea</taxon>
        <taxon>Multicrustacea</taxon>
        <taxon>Malacostraca</taxon>
        <taxon>Eumalacostraca</taxon>
        <taxon>Eucarida</taxon>
        <taxon>Decapoda</taxon>
        <taxon>Pleocyemata</taxon>
        <taxon>Brachyura</taxon>
        <taxon>Eubrachyura</taxon>
        <taxon>Portunoidea</taxon>
        <taxon>Portunidae</taxon>
        <taxon>Portuninae</taxon>
        <taxon>Portunus</taxon>
    </lineage>
</organism>
<dbReference type="EMBL" id="VSRR010069148">
    <property type="protein sequence ID" value="MPC85666.1"/>
    <property type="molecule type" value="Genomic_DNA"/>
</dbReference>
<gene>
    <name evidence="1" type="ORF">E2C01_080449</name>
</gene>
<keyword evidence="2" id="KW-1185">Reference proteome</keyword>
<dbReference type="Proteomes" id="UP000324222">
    <property type="component" value="Unassembled WGS sequence"/>
</dbReference>
<reference evidence="1 2" key="1">
    <citation type="submission" date="2019-05" db="EMBL/GenBank/DDBJ databases">
        <title>Another draft genome of Portunus trituberculatus and its Hox gene families provides insights of decapod evolution.</title>
        <authorList>
            <person name="Jeong J.-H."/>
            <person name="Song I."/>
            <person name="Kim S."/>
            <person name="Choi T."/>
            <person name="Kim D."/>
            <person name="Ryu S."/>
            <person name="Kim W."/>
        </authorList>
    </citation>
    <scope>NUCLEOTIDE SEQUENCE [LARGE SCALE GENOMIC DNA]</scope>
    <source>
        <tissue evidence="1">Muscle</tissue>
    </source>
</reference>
<proteinExistence type="predicted"/>
<dbReference type="AlphaFoldDB" id="A0A5B7IVF9"/>
<name>A0A5B7IVF9_PORTR</name>
<comment type="caution">
    <text evidence="1">The sequence shown here is derived from an EMBL/GenBank/DDBJ whole genome shotgun (WGS) entry which is preliminary data.</text>
</comment>
<accession>A0A5B7IVF9</accession>
<evidence type="ECO:0000313" key="2">
    <source>
        <dbReference type="Proteomes" id="UP000324222"/>
    </source>
</evidence>
<protein>
    <submittedName>
        <fullName evidence="1">Uncharacterized protein</fullName>
    </submittedName>
</protein>